<protein>
    <submittedName>
        <fullName evidence="2">Uncharacterized protein</fullName>
    </submittedName>
</protein>
<dbReference type="EMBL" id="HBGK01012647">
    <property type="protein sequence ID" value="CAD9277660.1"/>
    <property type="molecule type" value="Transcribed_RNA"/>
</dbReference>
<accession>A0A7S1Y3F9</accession>
<keyword evidence="1" id="KW-0812">Transmembrane</keyword>
<reference evidence="2" key="1">
    <citation type="submission" date="2021-01" db="EMBL/GenBank/DDBJ databases">
        <authorList>
            <person name="Corre E."/>
            <person name="Pelletier E."/>
            <person name="Niang G."/>
            <person name="Scheremetjew M."/>
            <person name="Finn R."/>
            <person name="Kale V."/>
            <person name="Holt S."/>
            <person name="Cochrane G."/>
            <person name="Meng A."/>
            <person name="Brown T."/>
            <person name="Cohen L."/>
        </authorList>
    </citation>
    <scope>NUCLEOTIDE SEQUENCE</scope>
    <source>
        <strain evidence="2">CCMP 410</strain>
    </source>
</reference>
<name>A0A7S1Y3F9_9STRA</name>
<sequence>MADGKYQIVSSDEEIAVSDAKLLPSIKPVATMTPSKKSSTVWKSLLKFLLVLALAVVIVFSMLGMAAYHFGHHVMHHVGQMVVPQITTQTPLDLPEVHLSKHELHALKKRLRTFHHDLHHGKTPEHDLVLTEQEINGLICDNDHHHDDNVCGHVHTTILENRIEADFSFPADDAPGGEGRYLVGKKTVVSVPDENKESAYAMHHTLTVHGGPQDEDFTVMDATSTIDLAAELNVQILSAEMFGWMATDAFVQRFLEGRNWAEHMCPEAKKAVSHIAGVSIGDGKIVVHVE</sequence>
<keyword evidence="1" id="KW-1133">Transmembrane helix</keyword>
<keyword evidence="1" id="KW-0472">Membrane</keyword>
<gene>
    <name evidence="2" type="ORF">GOCE00092_LOCUS6569</name>
</gene>
<evidence type="ECO:0000256" key="1">
    <source>
        <dbReference type="SAM" id="Phobius"/>
    </source>
</evidence>
<dbReference type="AlphaFoldDB" id="A0A7S1Y3F9"/>
<proteinExistence type="predicted"/>
<feature type="transmembrane region" description="Helical" evidence="1">
    <location>
        <begin position="45"/>
        <end position="70"/>
    </location>
</feature>
<organism evidence="2">
    <name type="scientific">Grammatophora oceanica</name>
    <dbReference type="NCBI Taxonomy" id="210454"/>
    <lineage>
        <taxon>Eukaryota</taxon>
        <taxon>Sar</taxon>
        <taxon>Stramenopiles</taxon>
        <taxon>Ochrophyta</taxon>
        <taxon>Bacillariophyta</taxon>
        <taxon>Fragilariophyceae</taxon>
        <taxon>Fragilariophycidae</taxon>
        <taxon>Rhabdonematales</taxon>
        <taxon>Grammatophoraceae</taxon>
        <taxon>Grammatophora</taxon>
    </lineage>
</organism>
<evidence type="ECO:0000313" key="2">
    <source>
        <dbReference type="EMBL" id="CAD9277660.1"/>
    </source>
</evidence>